<dbReference type="Proteomes" id="UP001307889">
    <property type="component" value="Chromosome 3"/>
</dbReference>
<evidence type="ECO:0000313" key="3">
    <source>
        <dbReference type="Proteomes" id="UP001307889"/>
    </source>
</evidence>
<proteinExistence type="predicted"/>
<evidence type="ECO:0000256" key="1">
    <source>
        <dbReference type="SAM" id="MobiDB-lite"/>
    </source>
</evidence>
<evidence type="ECO:0000313" key="2">
    <source>
        <dbReference type="EMBL" id="BES92105.1"/>
    </source>
</evidence>
<protein>
    <submittedName>
        <fullName evidence="2">Uncharacterized protein</fullName>
    </submittedName>
</protein>
<reference evidence="2 3" key="1">
    <citation type="submission" date="2023-09" db="EMBL/GenBank/DDBJ databases">
        <title>Nesidiocoris tenuis whole genome shotgun sequence.</title>
        <authorList>
            <person name="Shibata T."/>
            <person name="Shimoda M."/>
            <person name="Kobayashi T."/>
            <person name="Uehara T."/>
        </authorList>
    </citation>
    <scope>NUCLEOTIDE SEQUENCE [LARGE SCALE GENOMIC DNA]</scope>
    <source>
        <strain evidence="2 3">Japan</strain>
    </source>
</reference>
<sequence>MKRPLADITPDHLGDEGLIGRRQRDKGCDEIATFPGEVRDAGRNVRLLRRSTGSVWCSATAELRTTGFQGVRRRREPPAHGARVRLSQTPRPDADQLRPTSTRTCPKAQ</sequence>
<feature type="region of interest" description="Disordered" evidence="1">
    <location>
        <begin position="68"/>
        <end position="109"/>
    </location>
</feature>
<feature type="compositionally biased region" description="Polar residues" evidence="1">
    <location>
        <begin position="98"/>
        <end position="109"/>
    </location>
</feature>
<dbReference type="EMBL" id="AP028911">
    <property type="protein sequence ID" value="BES92105.1"/>
    <property type="molecule type" value="Genomic_DNA"/>
</dbReference>
<accession>A0ABN7AIL0</accession>
<gene>
    <name evidence="2" type="ORF">NTJ_04913</name>
</gene>
<feature type="compositionally biased region" description="Basic and acidic residues" evidence="1">
    <location>
        <begin position="9"/>
        <end position="19"/>
    </location>
</feature>
<name>A0ABN7AIL0_9HEMI</name>
<organism evidence="2 3">
    <name type="scientific">Nesidiocoris tenuis</name>
    <dbReference type="NCBI Taxonomy" id="355587"/>
    <lineage>
        <taxon>Eukaryota</taxon>
        <taxon>Metazoa</taxon>
        <taxon>Ecdysozoa</taxon>
        <taxon>Arthropoda</taxon>
        <taxon>Hexapoda</taxon>
        <taxon>Insecta</taxon>
        <taxon>Pterygota</taxon>
        <taxon>Neoptera</taxon>
        <taxon>Paraneoptera</taxon>
        <taxon>Hemiptera</taxon>
        <taxon>Heteroptera</taxon>
        <taxon>Panheteroptera</taxon>
        <taxon>Cimicomorpha</taxon>
        <taxon>Miridae</taxon>
        <taxon>Dicyphina</taxon>
        <taxon>Nesidiocoris</taxon>
    </lineage>
</organism>
<feature type="region of interest" description="Disordered" evidence="1">
    <location>
        <begin position="1"/>
        <end position="21"/>
    </location>
</feature>
<keyword evidence="3" id="KW-1185">Reference proteome</keyword>